<organism evidence="2">
    <name type="scientific">Aspergillus niger</name>
    <dbReference type="NCBI Taxonomy" id="5061"/>
    <lineage>
        <taxon>Eukaryota</taxon>
        <taxon>Fungi</taxon>
        <taxon>Dikarya</taxon>
        <taxon>Ascomycota</taxon>
        <taxon>Pezizomycotina</taxon>
        <taxon>Eurotiomycetes</taxon>
        <taxon>Eurotiomycetidae</taxon>
        <taxon>Eurotiales</taxon>
        <taxon>Aspergillaceae</taxon>
        <taxon>Aspergillus</taxon>
        <taxon>Aspergillus subgen. Circumdati</taxon>
    </lineage>
</organism>
<dbReference type="KEGG" id="ang:An07g00210"/>
<reference evidence="2" key="2">
    <citation type="submission" date="2025-08" db="UniProtKB">
        <authorList>
            <consortium name="RefSeq"/>
        </authorList>
    </citation>
    <scope>IDENTIFICATION</scope>
</reference>
<accession>A0AAJ8DYI4</accession>
<feature type="region of interest" description="Disordered" evidence="1">
    <location>
        <begin position="1"/>
        <end position="33"/>
    </location>
</feature>
<dbReference type="AlphaFoldDB" id="A0AAJ8DYI4"/>
<name>A0AAJ8DYI4_ASPNG</name>
<feature type="region of interest" description="Disordered" evidence="1">
    <location>
        <begin position="81"/>
        <end position="107"/>
    </location>
</feature>
<gene>
    <name evidence="2" type="ORF">An07g00210</name>
</gene>
<reference evidence="2" key="1">
    <citation type="submission" date="2025-02" db="EMBL/GenBank/DDBJ databases">
        <authorList>
            <consortium name="NCBI Genome Project"/>
        </authorList>
    </citation>
    <scope>NUCLEOTIDE SEQUENCE</scope>
</reference>
<evidence type="ECO:0000313" key="2">
    <source>
        <dbReference type="RefSeq" id="XP_059600828.1"/>
    </source>
</evidence>
<evidence type="ECO:0000256" key="1">
    <source>
        <dbReference type="SAM" id="MobiDB-lite"/>
    </source>
</evidence>
<sequence>MPISVGQDSPLRASPHLTLTPLATGGNSGSSACRTLATQESLPILPEWGIHPGLNQTNKTTKKIGSIGTEYEGVISMEAGPAREAAGRRDGGLSGSPGQGLPNEKHPDNSRYCICEGLTIDGRQPRYHEEKQQLSILYSDSLLNPC</sequence>
<proteinExistence type="predicted"/>
<dbReference type="RefSeq" id="XP_059600828.1">
    <property type="nucleotide sequence ID" value="XM_059748153.1"/>
</dbReference>
<dbReference type="VEuPathDB" id="FungiDB:An07g00210"/>
<protein>
    <submittedName>
        <fullName evidence="2">Uncharacterized protein</fullName>
    </submittedName>
</protein>
<dbReference type="GeneID" id="84591237"/>